<dbReference type="Gene3D" id="1.25.40.10">
    <property type="entry name" value="Tetratricopeptide repeat domain"/>
    <property type="match status" value="1"/>
</dbReference>
<dbReference type="SUPFAM" id="SSF48452">
    <property type="entry name" value="TPR-like"/>
    <property type="match status" value="1"/>
</dbReference>
<name>A0A7R9KBC1_9ACAR</name>
<dbReference type="InterPro" id="IPR011990">
    <property type="entry name" value="TPR-like_helical_dom_sf"/>
</dbReference>
<dbReference type="EMBL" id="OC854593">
    <property type="protein sequence ID" value="CAD7619615.1"/>
    <property type="molecule type" value="Genomic_DNA"/>
</dbReference>
<evidence type="ECO:0000313" key="6">
    <source>
        <dbReference type="Proteomes" id="UP000759131"/>
    </source>
</evidence>
<dbReference type="InterPro" id="IPR033891">
    <property type="entry name" value="TTC38"/>
</dbReference>
<evidence type="ECO:0000256" key="2">
    <source>
        <dbReference type="ARBA" id="ARBA00019992"/>
    </source>
</evidence>
<dbReference type="AlphaFoldDB" id="A0A7R9KBC1"/>
<dbReference type="Proteomes" id="UP000759131">
    <property type="component" value="Unassembled WGS sequence"/>
</dbReference>
<organism evidence="5">
    <name type="scientific">Medioppia subpectinata</name>
    <dbReference type="NCBI Taxonomy" id="1979941"/>
    <lineage>
        <taxon>Eukaryota</taxon>
        <taxon>Metazoa</taxon>
        <taxon>Ecdysozoa</taxon>
        <taxon>Arthropoda</taxon>
        <taxon>Chelicerata</taxon>
        <taxon>Arachnida</taxon>
        <taxon>Acari</taxon>
        <taxon>Acariformes</taxon>
        <taxon>Sarcoptiformes</taxon>
        <taxon>Oribatida</taxon>
        <taxon>Brachypylina</taxon>
        <taxon>Oppioidea</taxon>
        <taxon>Oppiidae</taxon>
        <taxon>Medioppia</taxon>
    </lineage>
</organism>
<evidence type="ECO:0000256" key="1">
    <source>
        <dbReference type="ARBA" id="ARBA00005857"/>
    </source>
</evidence>
<comment type="similarity">
    <text evidence="1">Belongs to the TTC38 family.</text>
</comment>
<evidence type="ECO:0000256" key="3">
    <source>
        <dbReference type="ARBA" id="ARBA00022737"/>
    </source>
</evidence>
<accession>A0A7R9KBC1</accession>
<dbReference type="EMBL" id="CAJPIZ010000018">
    <property type="protein sequence ID" value="CAG2100045.1"/>
    <property type="molecule type" value="Genomic_DNA"/>
</dbReference>
<keyword evidence="4" id="KW-0802">TPR repeat</keyword>
<dbReference type="PANTHER" id="PTHR16263:SF4">
    <property type="entry name" value="TETRATRICOPEPTIDE REPEAT PROTEIN 38"/>
    <property type="match status" value="1"/>
</dbReference>
<sequence>MSMFRNNWRGCADWRSEGLPIGSTTSDTAVKLYDAAITQDWRSEGLPIGSTTSDTAVKLYDAAITQLIGWFDDPNVGGLVKTVDDMHSADPNFILGRSFSLGLELIGTGTTIRLNNDLNTQLQDLVQLANKNRDKIEDREYRHVEAVRKFASGDWSGASDVWEQILVDYPTDLQALKFNHDALFYLGKSTQIRDSIARVLPVWRDSSLPLKSYIHGMYAFGLEETLLYDRAEREAKLALEANRNDGWATHAISHVMVMEGRVDEGIDFMSSTVKDWSACNYLACHNFWHLALFHIERQEYETAVQLFDSEIGRRALHNKAMLDCVDAASLLYRLDLIKPKEFVTHEHWEDVYSIIEPHLNDHIMGFNDAHFLMACLGAQHTKEAHQLIETFDPSVSSDSWIRVTVPLLEAMVDFHEERYQQTVEKLMKIRYDIIDIGGSDAQRDVFNQLLIVAALKSPLDSHKRLCQRLCAERQALNDSPFVNTLLSVK</sequence>
<gene>
    <name evidence="5" type="ORF">OSB1V03_LOCUS115</name>
</gene>
<dbReference type="OrthoDB" id="1427555at2759"/>
<keyword evidence="3" id="KW-0677">Repeat</keyword>
<proteinExistence type="inferred from homology"/>
<protein>
    <recommendedName>
        <fullName evidence="2">Tetratricopeptide repeat protein 38</fullName>
    </recommendedName>
</protein>
<keyword evidence="6" id="KW-1185">Reference proteome</keyword>
<dbReference type="PANTHER" id="PTHR16263">
    <property type="entry name" value="TETRATRICOPEPTIDE REPEAT PROTEIN 38"/>
    <property type="match status" value="1"/>
</dbReference>
<reference evidence="5" key="1">
    <citation type="submission" date="2020-11" db="EMBL/GenBank/DDBJ databases">
        <authorList>
            <person name="Tran Van P."/>
        </authorList>
    </citation>
    <scope>NUCLEOTIDE SEQUENCE</scope>
</reference>
<evidence type="ECO:0000256" key="4">
    <source>
        <dbReference type="ARBA" id="ARBA00022803"/>
    </source>
</evidence>
<evidence type="ECO:0000313" key="5">
    <source>
        <dbReference type="EMBL" id="CAD7619615.1"/>
    </source>
</evidence>
<dbReference type="CDD" id="cd05804">
    <property type="entry name" value="StaR_like"/>
    <property type="match status" value="1"/>
</dbReference>